<name>A0A7D7JFT6_9CAUD</name>
<dbReference type="RefSeq" id="YP_010038053.1">
    <property type="nucleotide sequence ID" value="NC_054149.1"/>
</dbReference>
<protein>
    <submittedName>
        <fullName evidence="1">Uncharacterized protein</fullName>
    </submittedName>
</protein>
<sequence length="348" mass="38477">MQMTIKKCGKCGDNDGMPCSIPGCEFANVEQAGGDERTAFNAWLNEVTYEENTDRGVFKVQRHQTLSVEDERIAWRAWQGRALLARSEQEEMERLREAYEWGYGDGQNNPNGYSDKKERDACVNELLKQPFTVQAEAERPTYECTMGVGGGDGNLFVHGDHASIKAAQKIVLERDAALARVAELEKLSRAHDPLRIGLSAMLGSFKTATNPEQEGTLRMARQLLDATADARYGDFKNKAIVDRLIAGLRTPVAQAQQLNDLDKQCRDDVARALGLRPNQERGFAWSYLLASIKSCVKASGDSAQAQHSVPEEFIGRLAEFLAQRGVTGRALLRDLRKFLAAAPGKEGV</sequence>
<dbReference type="KEGG" id="vg:63642525"/>
<reference evidence="1 2" key="1">
    <citation type="submission" date="2020-06" db="EMBL/GenBank/DDBJ databases">
        <authorList>
            <person name="Persinger R.D."/>
            <person name="Temple L."/>
        </authorList>
    </citation>
    <scope>NUCLEOTIDE SEQUENCE [LARGE SCALE GENOMIC DNA]</scope>
</reference>
<keyword evidence="2" id="KW-1185">Reference proteome</keyword>
<evidence type="ECO:0000313" key="2">
    <source>
        <dbReference type="Proteomes" id="UP000514744"/>
    </source>
</evidence>
<accession>A0A7D7JFT6</accession>
<dbReference type="Proteomes" id="UP000514744">
    <property type="component" value="Segment"/>
</dbReference>
<evidence type="ECO:0000313" key="1">
    <source>
        <dbReference type="EMBL" id="QMP19210.1"/>
    </source>
</evidence>
<dbReference type="EMBL" id="MT613935">
    <property type="protein sequence ID" value="QMP19210.1"/>
    <property type="molecule type" value="Genomic_DNA"/>
</dbReference>
<dbReference type="GeneID" id="63642525"/>
<organism evidence="1 2">
    <name type="scientific">Pseudomonas phage Persinger</name>
    <dbReference type="NCBI Taxonomy" id="2749430"/>
    <lineage>
        <taxon>Viruses</taxon>
        <taxon>Duplodnaviria</taxon>
        <taxon>Heunggongvirae</taxon>
        <taxon>Uroviricota</taxon>
        <taxon>Caudoviricetes</taxon>
        <taxon>Harrisonburgvirus</taxon>
        <taxon>Harrisonburgvirus persinger</taxon>
    </lineage>
</organism>
<proteinExistence type="predicted"/>